<organism evidence="5 6">
    <name type="scientific">Aquimarina aggregata</name>
    <dbReference type="NCBI Taxonomy" id="1642818"/>
    <lineage>
        <taxon>Bacteria</taxon>
        <taxon>Pseudomonadati</taxon>
        <taxon>Bacteroidota</taxon>
        <taxon>Flavobacteriia</taxon>
        <taxon>Flavobacteriales</taxon>
        <taxon>Flavobacteriaceae</taxon>
        <taxon>Aquimarina</taxon>
    </lineage>
</organism>
<feature type="repeat" description="TPR" evidence="2">
    <location>
        <begin position="120"/>
        <end position="153"/>
    </location>
</feature>
<evidence type="ECO:0000256" key="3">
    <source>
        <dbReference type="SAM" id="Phobius"/>
    </source>
</evidence>
<keyword evidence="1" id="KW-0238">DNA-binding</keyword>
<dbReference type="Pfam" id="PF12833">
    <property type="entry name" value="HTH_18"/>
    <property type="match status" value="1"/>
</dbReference>
<accession>A0A162ZD92</accession>
<sequence length="574" mass="67727">MIRLLQLGFFVIFISSFSQIQKEDFSNIEEVNKFKIPDSLKEISFEDLENRFYQDSLGIHEVLYSKTYIKKGFDRKDSLEMAKGYYLLSIISKDSLLLSFLNKGIELSKKNPTKDKEYPAILYYNKGDFYFDNANYKEALNNYFISFNLTKDNNPLLAYNSKFNIGLLKSRIGKHKEALDIFKEFYDYVLSERSEYPKEYFHKLIPLLSLSDTYTKLSKLDTATTINKEGIKISLLNNDNDMYYYFVMNEGVNLFFKKQYNKSRDSLKKALPNLIKLEDQSNILFCRLYLGKSYFELGKKEKAILQFKEIDSLFRDFKDVFPEIRLGYKTLINYYKEKNDKENQLLYLDKLIIVDSILSSNYKYINDRIIKDFETKNLVIEKEKIISNLNQSNSLKSTSIISLVAILIILSLVLIFNYRKRKNYKRKFEQLINPKGTNEKDPKLENEKPSLTYLSEDILNTIKKGLQQFKYNKEYLNKNTSISNLAKSIDTNSKYLSVFINQYEQKKFTDYINDLRIEYTIEKLKSDKMFRKYTIKAIAETVGFSNPVSFSQAFYKKTSIKPSYFIKKLESSVK</sequence>
<dbReference type="InterPro" id="IPR018060">
    <property type="entry name" value="HTH_AraC"/>
</dbReference>
<evidence type="ECO:0000256" key="2">
    <source>
        <dbReference type="PROSITE-ProRule" id="PRU00339"/>
    </source>
</evidence>
<feature type="domain" description="HTH araC/xylS-type" evidence="4">
    <location>
        <begin position="456"/>
        <end position="568"/>
    </location>
</feature>
<dbReference type="Gene3D" id="1.25.40.10">
    <property type="entry name" value="Tetratricopeptide repeat domain"/>
    <property type="match status" value="2"/>
</dbReference>
<comment type="caution">
    <text evidence="5">The sequence shown here is derived from an EMBL/GenBank/DDBJ whole genome shotgun (WGS) entry which is preliminary data.</text>
</comment>
<dbReference type="AlphaFoldDB" id="A0A162ZD92"/>
<evidence type="ECO:0000313" key="5">
    <source>
        <dbReference type="EMBL" id="KZS39722.1"/>
    </source>
</evidence>
<keyword evidence="3" id="KW-0472">Membrane</keyword>
<keyword evidence="3" id="KW-1133">Transmembrane helix</keyword>
<dbReference type="PANTHER" id="PTHR43280:SF34">
    <property type="entry name" value="ARAC-FAMILY TRANSCRIPTIONAL REGULATOR"/>
    <property type="match status" value="1"/>
</dbReference>
<dbReference type="OrthoDB" id="5295174at2"/>
<dbReference type="InterPro" id="IPR011990">
    <property type="entry name" value="TPR-like_helical_dom_sf"/>
</dbReference>
<dbReference type="EMBL" id="LQRT01000024">
    <property type="protein sequence ID" value="KZS39722.1"/>
    <property type="molecule type" value="Genomic_DNA"/>
</dbReference>
<evidence type="ECO:0000313" key="6">
    <source>
        <dbReference type="Proteomes" id="UP000076715"/>
    </source>
</evidence>
<reference evidence="5 6" key="1">
    <citation type="submission" date="2016-01" db="EMBL/GenBank/DDBJ databases">
        <title>The draft genome sequence of Aquimarina sp. RZW4-3-2.</title>
        <authorList>
            <person name="Wang Y."/>
        </authorList>
    </citation>
    <scope>NUCLEOTIDE SEQUENCE [LARGE SCALE GENOMIC DNA]</scope>
    <source>
        <strain evidence="5 6">RZW4-3-2</strain>
    </source>
</reference>
<dbReference type="Gene3D" id="1.10.10.60">
    <property type="entry name" value="Homeodomain-like"/>
    <property type="match status" value="2"/>
</dbReference>
<dbReference type="RefSeq" id="WP_066315484.1">
    <property type="nucleotide sequence ID" value="NZ_LQRT01000024.1"/>
</dbReference>
<proteinExistence type="predicted"/>
<protein>
    <recommendedName>
        <fullName evidence="4">HTH araC/xylS-type domain-containing protein</fullName>
    </recommendedName>
</protein>
<dbReference type="InterPro" id="IPR026000">
    <property type="entry name" value="Apc5_dom"/>
</dbReference>
<dbReference type="GO" id="GO:0043565">
    <property type="term" value="F:sequence-specific DNA binding"/>
    <property type="evidence" value="ECO:0007669"/>
    <property type="project" value="InterPro"/>
</dbReference>
<keyword evidence="3" id="KW-0812">Transmembrane</keyword>
<dbReference type="PANTHER" id="PTHR43280">
    <property type="entry name" value="ARAC-FAMILY TRANSCRIPTIONAL REGULATOR"/>
    <property type="match status" value="1"/>
</dbReference>
<dbReference type="SMART" id="SM00342">
    <property type="entry name" value="HTH_ARAC"/>
    <property type="match status" value="1"/>
</dbReference>
<gene>
    <name evidence="5" type="ORF">AWE51_08710</name>
</gene>
<keyword evidence="2" id="KW-0802">TPR repeat</keyword>
<dbReference type="InterPro" id="IPR019734">
    <property type="entry name" value="TPR_rpt"/>
</dbReference>
<dbReference type="Proteomes" id="UP000076715">
    <property type="component" value="Unassembled WGS sequence"/>
</dbReference>
<keyword evidence="6" id="KW-1185">Reference proteome</keyword>
<name>A0A162ZD92_9FLAO</name>
<dbReference type="STRING" id="1642818.AWE51_08710"/>
<dbReference type="Pfam" id="PF12862">
    <property type="entry name" value="ANAPC5"/>
    <property type="match status" value="2"/>
</dbReference>
<dbReference type="PROSITE" id="PS01124">
    <property type="entry name" value="HTH_ARAC_FAMILY_2"/>
    <property type="match status" value="1"/>
</dbReference>
<evidence type="ECO:0000259" key="4">
    <source>
        <dbReference type="PROSITE" id="PS01124"/>
    </source>
</evidence>
<evidence type="ECO:0000256" key="1">
    <source>
        <dbReference type="ARBA" id="ARBA00023125"/>
    </source>
</evidence>
<feature type="transmembrane region" description="Helical" evidence="3">
    <location>
        <begin position="400"/>
        <end position="418"/>
    </location>
</feature>
<dbReference type="SUPFAM" id="SSF48452">
    <property type="entry name" value="TPR-like"/>
    <property type="match status" value="1"/>
</dbReference>
<dbReference type="PROSITE" id="PS50005">
    <property type="entry name" value="TPR"/>
    <property type="match status" value="1"/>
</dbReference>
<dbReference type="GO" id="GO:0003700">
    <property type="term" value="F:DNA-binding transcription factor activity"/>
    <property type="evidence" value="ECO:0007669"/>
    <property type="project" value="InterPro"/>
</dbReference>